<dbReference type="OrthoDB" id="5959877at2759"/>
<organism evidence="2 3">
    <name type="scientific">Tropilaelaps mercedesae</name>
    <dbReference type="NCBI Taxonomy" id="418985"/>
    <lineage>
        <taxon>Eukaryota</taxon>
        <taxon>Metazoa</taxon>
        <taxon>Ecdysozoa</taxon>
        <taxon>Arthropoda</taxon>
        <taxon>Chelicerata</taxon>
        <taxon>Arachnida</taxon>
        <taxon>Acari</taxon>
        <taxon>Parasitiformes</taxon>
        <taxon>Mesostigmata</taxon>
        <taxon>Gamasina</taxon>
        <taxon>Dermanyssoidea</taxon>
        <taxon>Laelapidae</taxon>
        <taxon>Tropilaelaps</taxon>
    </lineage>
</organism>
<dbReference type="AlphaFoldDB" id="A0A1V9XBD3"/>
<dbReference type="InterPro" id="IPR010281">
    <property type="entry name" value="DUF885"/>
</dbReference>
<feature type="chain" id="PRO_5012574031" evidence="1">
    <location>
        <begin position="20"/>
        <end position="227"/>
    </location>
</feature>
<gene>
    <name evidence="2" type="ORF">BIW11_11366</name>
</gene>
<keyword evidence="3" id="KW-1185">Reference proteome</keyword>
<proteinExistence type="predicted"/>
<dbReference type="Pfam" id="PF05960">
    <property type="entry name" value="DUF885"/>
    <property type="match status" value="1"/>
</dbReference>
<comment type="caution">
    <text evidence="2">The sequence shown here is derived from an EMBL/GenBank/DDBJ whole genome shotgun (WGS) entry which is preliminary data.</text>
</comment>
<feature type="signal peptide" evidence="1">
    <location>
        <begin position="1"/>
        <end position="19"/>
    </location>
</feature>
<keyword evidence="1" id="KW-0732">Signal</keyword>
<evidence type="ECO:0000256" key="1">
    <source>
        <dbReference type="SAM" id="SignalP"/>
    </source>
</evidence>
<sequence>MNRFVYPLSLSLLFRTTVAFQSQRSLYTRYVTKATRMTGGCTAQCPSEQKLFNEFCEWRFEDSPEFATMFGVHRYDDKLESYTLASFEARRTKVCSFLERAKQLRLEKKNKQYSPASYEDLDLFIEILQVYLDGYATRSYLFPLSTIDGLNVDLPLTISYMKFATVDDVSKLTRRLRAFPAQIEGVLEVMREGIRSKMTLHSVSLKNMVETLTDLIEKEPSKTPYYR</sequence>
<name>A0A1V9XBD3_9ACAR</name>
<evidence type="ECO:0000313" key="2">
    <source>
        <dbReference type="EMBL" id="OQR70849.1"/>
    </source>
</evidence>
<evidence type="ECO:0000313" key="3">
    <source>
        <dbReference type="Proteomes" id="UP000192247"/>
    </source>
</evidence>
<reference evidence="2 3" key="1">
    <citation type="journal article" date="2017" name="Gigascience">
        <title>Draft genome of the honey bee ectoparasitic mite, Tropilaelaps mercedesae, is shaped by the parasitic life history.</title>
        <authorList>
            <person name="Dong X."/>
            <person name="Armstrong S.D."/>
            <person name="Xia D."/>
            <person name="Makepeace B.L."/>
            <person name="Darby A.C."/>
            <person name="Kadowaki T."/>
        </authorList>
    </citation>
    <scope>NUCLEOTIDE SEQUENCE [LARGE SCALE GENOMIC DNA]</scope>
    <source>
        <strain evidence="2">Wuxi-XJTLU</strain>
    </source>
</reference>
<dbReference type="Proteomes" id="UP000192247">
    <property type="component" value="Unassembled WGS sequence"/>
</dbReference>
<dbReference type="PANTHER" id="PTHR33361:SF2">
    <property type="entry name" value="DUF885 DOMAIN-CONTAINING PROTEIN"/>
    <property type="match status" value="1"/>
</dbReference>
<dbReference type="InParanoid" id="A0A1V9XBD3"/>
<dbReference type="EMBL" id="MNPL01015966">
    <property type="protein sequence ID" value="OQR70849.1"/>
    <property type="molecule type" value="Genomic_DNA"/>
</dbReference>
<protein>
    <submittedName>
        <fullName evidence="2">Uncharacterized protein</fullName>
    </submittedName>
</protein>
<accession>A0A1V9XBD3</accession>
<dbReference type="PANTHER" id="PTHR33361">
    <property type="entry name" value="GLR0591 PROTEIN"/>
    <property type="match status" value="1"/>
</dbReference>